<dbReference type="Pfam" id="PF01411">
    <property type="entry name" value="tRNA-synt_2c"/>
    <property type="match status" value="2"/>
</dbReference>
<keyword evidence="4 12" id="KW-0436">Ligase</keyword>
<dbReference type="InterPro" id="IPR003156">
    <property type="entry name" value="DHHA1_dom"/>
</dbReference>
<comment type="catalytic activity">
    <reaction evidence="12">
        <text>tRNA(Ala) + L-alanine + ATP = L-alanyl-tRNA(Ala) + AMP + diphosphate</text>
        <dbReference type="Rhea" id="RHEA:12540"/>
        <dbReference type="Rhea" id="RHEA-COMP:9657"/>
        <dbReference type="Rhea" id="RHEA-COMP:9923"/>
        <dbReference type="ChEBI" id="CHEBI:30616"/>
        <dbReference type="ChEBI" id="CHEBI:33019"/>
        <dbReference type="ChEBI" id="CHEBI:57972"/>
        <dbReference type="ChEBI" id="CHEBI:78442"/>
        <dbReference type="ChEBI" id="CHEBI:78497"/>
        <dbReference type="ChEBI" id="CHEBI:456215"/>
        <dbReference type="EC" id="6.1.1.7"/>
    </reaction>
</comment>
<evidence type="ECO:0000256" key="5">
    <source>
        <dbReference type="ARBA" id="ARBA00022723"/>
    </source>
</evidence>
<evidence type="ECO:0000256" key="12">
    <source>
        <dbReference type="HAMAP-Rule" id="MF_00036"/>
    </source>
</evidence>
<comment type="similarity">
    <text evidence="2 12">Belongs to the class-II aminoacyl-tRNA synthetase family.</text>
</comment>
<evidence type="ECO:0000256" key="13">
    <source>
        <dbReference type="SAM" id="Coils"/>
    </source>
</evidence>
<evidence type="ECO:0000313" key="15">
    <source>
        <dbReference type="EMBL" id="STZ76467.1"/>
    </source>
</evidence>
<dbReference type="NCBIfam" id="TIGR00344">
    <property type="entry name" value="alaS"/>
    <property type="match status" value="2"/>
</dbReference>
<evidence type="ECO:0000313" key="16">
    <source>
        <dbReference type="Proteomes" id="UP000254651"/>
    </source>
</evidence>
<dbReference type="EMBL" id="UGQS01000002">
    <property type="protein sequence ID" value="STZ76467.1"/>
    <property type="molecule type" value="Genomic_DNA"/>
</dbReference>
<dbReference type="Gene3D" id="2.40.30.130">
    <property type="match status" value="1"/>
</dbReference>
<dbReference type="InterPro" id="IPR009000">
    <property type="entry name" value="Transl_B-barrel_sf"/>
</dbReference>
<dbReference type="PROSITE" id="PS50860">
    <property type="entry name" value="AA_TRNA_LIGASE_II_ALA"/>
    <property type="match status" value="1"/>
</dbReference>
<feature type="binding site" evidence="12">
    <location>
        <position position="757"/>
    </location>
    <ligand>
        <name>Zn(2+)</name>
        <dbReference type="ChEBI" id="CHEBI:29105"/>
    </ligand>
</feature>
<gene>
    <name evidence="12 15" type="primary">alaS</name>
    <name evidence="15" type="ORF">NCTC10295_01237</name>
</gene>
<dbReference type="Gene3D" id="3.30.980.10">
    <property type="entry name" value="Threonyl-trna Synthetase, Chain A, domain 2"/>
    <property type="match status" value="1"/>
</dbReference>
<evidence type="ECO:0000256" key="4">
    <source>
        <dbReference type="ARBA" id="ARBA00022598"/>
    </source>
</evidence>
<evidence type="ECO:0000256" key="1">
    <source>
        <dbReference type="ARBA" id="ARBA00004496"/>
    </source>
</evidence>
<evidence type="ECO:0000256" key="10">
    <source>
        <dbReference type="ARBA" id="ARBA00022917"/>
    </source>
</evidence>
<dbReference type="InterPro" id="IPR012947">
    <property type="entry name" value="tRNA_SAD"/>
</dbReference>
<dbReference type="FunFam" id="3.10.310.40:FF:000001">
    <property type="entry name" value="Alanine--tRNA ligase"/>
    <property type="match status" value="1"/>
</dbReference>
<feature type="binding site" evidence="12">
    <location>
        <position position="655"/>
    </location>
    <ligand>
        <name>Zn(2+)</name>
        <dbReference type="ChEBI" id="CHEBI:29105"/>
    </ligand>
</feature>
<keyword evidence="6 12" id="KW-0547">Nucleotide-binding</keyword>
<feature type="binding site" evidence="12">
    <location>
        <position position="761"/>
    </location>
    <ligand>
        <name>Zn(2+)</name>
        <dbReference type="ChEBI" id="CHEBI:29105"/>
    </ligand>
</feature>
<dbReference type="GO" id="GO:0045892">
    <property type="term" value="P:negative regulation of DNA-templated transcription"/>
    <property type="evidence" value="ECO:0007669"/>
    <property type="project" value="TreeGrafter"/>
</dbReference>
<dbReference type="SUPFAM" id="SSF55681">
    <property type="entry name" value="Class II aaRS and biotin synthetases"/>
    <property type="match status" value="1"/>
</dbReference>
<dbReference type="GO" id="GO:0008270">
    <property type="term" value="F:zinc ion binding"/>
    <property type="evidence" value="ECO:0007669"/>
    <property type="project" value="UniProtKB-UniRule"/>
</dbReference>
<dbReference type="GO" id="GO:0004813">
    <property type="term" value="F:alanine-tRNA ligase activity"/>
    <property type="evidence" value="ECO:0007669"/>
    <property type="project" value="UniProtKB-UniRule"/>
</dbReference>
<keyword evidence="9 12" id="KW-0694">RNA-binding</keyword>
<dbReference type="AlphaFoldDB" id="A0A378UGN1"/>
<dbReference type="PANTHER" id="PTHR11777:SF9">
    <property type="entry name" value="ALANINE--TRNA LIGASE, CYTOPLASMIC"/>
    <property type="match status" value="1"/>
</dbReference>
<dbReference type="CDD" id="cd00673">
    <property type="entry name" value="AlaRS_core"/>
    <property type="match status" value="1"/>
</dbReference>
<dbReference type="Gene3D" id="3.30.930.10">
    <property type="entry name" value="Bira Bifunctional Protein, Domain 2"/>
    <property type="match status" value="1"/>
</dbReference>
<dbReference type="FunFam" id="3.30.54.20:FF:000001">
    <property type="entry name" value="Alanine--tRNA ligase"/>
    <property type="match status" value="1"/>
</dbReference>
<keyword evidence="3 12" id="KW-0820">tRNA-binding</keyword>
<feature type="domain" description="Alanyl-transfer RNA synthetases family profile" evidence="14">
    <location>
        <begin position="2"/>
        <end position="800"/>
    </location>
</feature>
<keyword evidence="11 12" id="KW-0030">Aminoacyl-tRNA synthetase</keyword>
<dbReference type="InterPro" id="IPR023033">
    <property type="entry name" value="Ala_tRNA_ligase_euk/bac"/>
</dbReference>
<comment type="domain">
    <text evidence="12">Consists of three domains; the N-terminal catalytic domain, the editing domain and the C-terminal C-Ala domain. The editing domain removes incorrectly charged amino acids, while the C-Ala domain, along with tRNA(Ala), serves as a bridge to cooperatively bring together the editing and aminoacylation centers thus stimulating deacylation of misacylated tRNAs.</text>
</comment>
<evidence type="ECO:0000256" key="6">
    <source>
        <dbReference type="ARBA" id="ARBA00022741"/>
    </source>
</evidence>
<keyword evidence="13" id="KW-0175">Coiled coil</keyword>
<keyword evidence="5 12" id="KW-0479">Metal-binding</keyword>
<dbReference type="InterPro" id="IPR002318">
    <property type="entry name" value="Ala-tRNA-lgiase_IIc"/>
</dbReference>
<dbReference type="FunFam" id="3.30.980.10:FF:000004">
    <property type="entry name" value="Alanine--tRNA ligase, cytoplasmic"/>
    <property type="match status" value="1"/>
</dbReference>
<comment type="function">
    <text evidence="12">Catalyzes the attachment of alanine to tRNA(Ala) in a two-step reaction: alanine is first activated by ATP to form Ala-AMP and then transferred to the acceptor end of tRNA(Ala). Also edits incorrectly charged Ser-tRNA(Ala) and Gly-tRNA(Ala) via its editing domain.</text>
</comment>
<evidence type="ECO:0000259" key="14">
    <source>
        <dbReference type="PROSITE" id="PS50860"/>
    </source>
</evidence>
<dbReference type="GO" id="GO:0006419">
    <property type="term" value="P:alanyl-tRNA aminoacylation"/>
    <property type="evidence" value="ECO:0007669"/>
    <property type="project" value="UniProtKB-UniRule"/>
</dbReference>
<dbReference type="EC" id="6.1.1.7" evidence="12"/>
<keyword evidence="16" id="KW-1185">Reference proteome</keyword>
<organism evidence="15 16">
    <name type="scientific">Bergeriella denitrificans</name>
    <name type="common">Neisseria denitrificans</name>
    <dbReference type="NCBI Taxonomy" id="494"/>
    <lineage>
        <taxon>Bacteria</taxon>
        <taxon>Pseudomonadati</taxon>
        <taxon>Pseudomonadota</taxon>
        <taxon>Betaproteobacteria</taxon>
        <taxon>Neisseriales</taxon>
        <taxon>Neisseriaceae</taxon>
        <taxon>Bergeriella</taxon>
    </lineage>
</organism>
<dbReference type="Pfam" id="PF07973">
    <property type="entry name" value="tRNA_SAD"/>
    <property type="match status" value="1"/>
</dbReference>
<evidence type="ECO:0000256" key="2">
    <source>
        <dbReference type="ARBA" id="ARBA00008226"/>
    </source>
</evidence>
<sequence>MMTTSELRQKFLEYFQQHGHQIVRSSSLVPHDDPTLLFTNAGMNQFKDVFLGFDKRPYSRATTAQKCVRAGGKHNDLENVGYTARHHTFFEMMGNFSFGDYFKRDAIHFAWGFLTGKEWLNLPKEKLLATVYAEDDEAYNIWLNEIGMPADRIVRIGDNKGAKYASDNFWQMGDTGPCGPCSEIFYDHGEEIWGGIPGSPEEDGDRWIEIWNCVFMQYNRDEQGNMNPLPKPSVDTGMGLERMAAVMQGVHSNYEIDLFQGLLKAVARETGTEFSMDVPSLKVIADHIRSCSFLIADGVMPSNEGRGYVLRRIIRRAVRHGYKLGQKNAFFYKLVPDLVKEMGDAYPELKEKQTQIMETLRGEETRFGQTLETGLELFGKVLDGMKFLKLESLLPAEGSAEPLRLQTADGLKFTAASRNSGGVKHVVIAPQAEGRLNETVVFDLQDVVADAKPEMDAEALAVKAALEAYLQANIANSKLIIPGEHVFKLYDTYGFPYDLTADMARELGIDLDEEGFEREMEAQRARARAAQSFKADTQLAYEGQDTEFKGYTERQTEAKIIALYQGSEAVDELAEGETGAVVIDLTPFYAESGGQIGDVGFIFAGENRFEVRDTQKIRAAVFGQFGVQVSGRLKVGDAVTAQVDNDVRNANMRNHSATHLMHKALRDVLGSHVEQKGSLVTADLTRFDISHPQAVTAEEIAEVERRVNAAILANVPVSAEIMSMEDAQKAGAMMLFGEKYGDEVRVLSMGGFSTELCGGTHVARTGDIGLFKIISEGGIAAGIRRLEAITGLNALQWAQNQERLVKDIIAEVKAQTEKDVLAKIQANAAQTKALEKELAKAKSELAVHAGAALFDNAKDLGAAKLIVAQIDAEAGALRDIVTDLTGKADNAVVLLAAVNDGKVSLCAGVSKPLTAKVKAGDLVKTVAEQIGGKGGGRPDLAQAGGSDVEKLADALNGVESWVNGKLV</sequence>
<dbReference type="Gene3D" id="3.30.54.20">
    <property type="match status" value="1"/>
</dbReference>
<keyword evidence="8 12" id="KW-0067">ATP-binding</keyword>
<dbReference type="GO" id="GO:0005829">
    <property type="term" value="C:cytosol"/>
    <property type="evidence" value="ECO:0007669"/>
    <property type="project" value="TreeGrafter"/>
</dbReference>
<dbReference type="SUPFAM" id="SSF101353">
    <property type="entry name" value="Putative anticodon-binding domain of alanyl-tRNA synthetase (AlaRS)"/>
    <property type="match status" value="1"/>
</dbReference>
<dbReference type="InterPro" id="IPR018163">
    <property type="entry name" value="Thr/Ala-tRNA-synth_IIc_edit"/>
</dbReference>
<dbReference type="InterPro" id="IPR045864">
    <property type="entry name" value="aa-tRNA-synth_II/BPL/LPL"/>
</dbReference>
<dbReference type="PANTHER" id="PTHR11777">
    <property type="entry name" value="ALANYL-TRNA SYNTHETASE"/>
    <property type="match status" value="1"/>
</dbReference>
<evidence type="ECO:0000256" key="7">
    <source>
        <dbReference type="ARBA" id="ARBA00022833"/>
    </source>
</evidence>
<keyword evidence="12" id="KW-0963">Cytoplasm</keyword>
<dbReference type="Gene3D" id="3.10.310.40">
    <property type="match status" value="1"/>
</dbReference>
<dbReference type="InterPro" id="IPR050058">
    <property type="entry name" value="Ala-tRNA_ligase"/>
</dbReference>
<comment type="cofactor">
    <cofactor evidence="12">
        <name>Zn(2+)</name>
        <dbReference type="ChEBI" id="CHEBI:29105"/>
    </cofactor>
    <text evidence="12">Binds 1 zinc ion per subunit.</text>
</comment>
<dbReference type="GO" id="GO:0005524">
    <property type="term" value="F:ATP binding"/>
    <property type="evidence" value="ECO:0007669"/>
    <property type="project" value="UniProtKB-UniRule"/>
</dbReference>
<protein>
    <recommendedName>
        <fullName evidence="12">Alanine--tRNA ligase</fullName>
        <ecNumber evidence="12">6.1.1.7</ecNumber>
    </recommendedName>
    <alternativeName>
        <fullName evidence="12">Alanyl-tRNA synthetase</fullName>
        <shortName evidence="12">AlaRS</shortName>
    </alternativeName>
</protein>
<evidence type="ECO:0000256" key="3">
    <source>
        <dbReference type="ARBA" id="ARBA00022555"/>
    </source>
</evidence>
<reference evidence="15 16" key="1">
    <citation type="submission" date="2018-06" db="EMBL/GenBank/DDBJ databases">
        <authorList>
            <consortium name="Pathogen Informatics"/>
            <person name="Doyle S."/>
        </authorList>
    </citation>
    <scope>NUCLEOTIDE SEQUENCE [LARGE SCALE GENOMIC DNA]</scope>
    <source>
        <strain evidence="15 16">NCTC10295</strain>
    </source>
</reference>
<dbReference type="HAMAP" id="MF_00036_B">
    <property type="entry name" value="Ala_tRNA_synth_B"/>
    <property type="match status" value="1"/>
</dbReference>
<keyword evidence="7 12" id="KW-0862">Zinc</keyword>
<name>A0A378UGN1_BERDE</name>
<dbReference type="SMART" id="SM00863">
    <property type="entry name" value="tRNA_SAD"/>
    <property type="match status" value="1"/>
</dbReference>
<dbReference type="InterPro" id="IPR018162">
    <property type="entry name" value="Ala-tRNA-ligase_IIc_anticod-bd"/>
</dbReference>
<comment type="subcellular location">
    <subcellularLocation>
        <location evidence="1 12">Cytoplasm</location>
    </subcellularLocation>
</comment>
<dbReference type="GO" id="GO:0000049">
    <property type="term" value="F:tRNA binding"/>
    <property type="evidence" value="ECO:0007669"/>
    <property type="project" value="UniProtKB-KW"/>
</dbReference>
<accession>A0A378UGN1</accession>
<evidence type="ECO:0000256" key="8">
    <source>
        <dbReference type="ARBA" id="ARBA00022840"/>
    </source>
</evidence>
<dbReference type="PRINTS" id="PR00980">
    <property type="entry name" value="TRNASYNTHALA"/>
</dbReference>
<dbReference type="GO" id="GO:0002161">
    <property type="term" value="F:aminoacyl-tRNA deacylase activity"/>
    <property type="evidence" value="ECO:0007669"/>
    <property type="project" value="TreeGrafter"/>
</dbReference>
<proteinExistence type="inferred from homology"/>
<dbReference type="FunFam" id="2.40.30.130:FF:000001">
    <property type="entry name" value="Alanine--tRNA ligase"/>
    <property type="match status" value="1"/>
</dbReference>
<dbReference type="Pfam" id="PF02272">
    <property type="entry name" value="DHHA1"/>
    <property type="match status" value="1"/>
</dbReference>
<evidence type="ECO:0000256" key="11">
    <source>
        <dbReference type="ARBA" id="ARBA00023146"/>
    </source>
</evidence>
<feature type="coiled-coil region" evidence="13">
    <location>
        <begin position="798"/>
        <end position="844"/>
    </location>
</feature>
<dbReference type="SUPFAM" id="SSF50447">
    <property type="entry name" value="Translation proteins"/>
    <property type="match status" value="1"/>
</dbReference>
<keyword evidence="10 12" id="KW-0648">Protein biosynthesis</keyword>
<dbReference type="InterPro" id="IPR018164">
    <property type="entry name" value="Ala-tRNA-synth_IIc_N"/>
</dbReference>
<dbReference type="InterPro" id="IPR018165">
    <property type="entry name" value="Ala-tRNA-synth_IIc_core"/>
</dbReference>
<feature type="binding site" evidence="12">
    <location>
        <position position="659"/>
    </location>
    <ligand>
        <name>Zn(2+)</name>
        <dbReference type="ChEBI" id="CHEBI:29105"/>
    </ligand>
</feature>
<dbReference type="SUPFAM" id="SSF55186">
    <property type="entry name" value="ThrRS/AlaRS common domain"/>
    <property type="match status" value="1"/>
</dbReference>
<dbReference type="Proteomes" id="UP000254651">
    <property type="component" value="Unassembled WGS sequence"/>
</dbReference>
<evidence type="ECO:0000256" key="9">
    <source>
        <dbReference type="ARBA" id="ARBA00022884"/>
    </source>
</evidence>
<dbReference type="FunFam" id="3.30.930.10:FF:000004">
    <property type="entry name" value="Alanine--tRNA ligase"/>
    <property type="match status" value="1"/>
</dbReference>